<evidence type="ECO:0000313" key="2">
    <source>
        <dbReference type="Proteomes" id="UP000265703"/>
    </source>
</evidence>
<dbReference type="AlphaFoldDB" id="A0A397TD08"/>
<dbReference type="EMBL" id="QKYT01000072">
    <property type="protein sequence ID" value="RIA94846.1"/>
    <property type="molecule type" value="Genomic_DNA"/>
</dbReference>
<dbReference type="Proteomes" id="UP000265703">
    <property type="component" value="Unassembled WGS sequence"/>
</dbReference>
<proteinExistence type="predicted"/>
<accession>A0A397TD08</accession>
<protein>
    <submittedName>
        <fullName evidence="1">Uncharacterized protein</fullName>
    </submittedName>
</protein>
<sequence>MMSIKPVVSEVRDEVIDKKAPYKFSCNLTTILAQDKEVIAVRLKISEDSPRKLKANSDALAIEILSYYSNKLGSRINKLKKDLTRNPDDKYIKSFIGYASANLKEFDLKKLNDVNKSKISVVCQSYYEQLDKTDKSEIPQKFLEHLRKVGSYVASAINYEHFKDECLKNDHIVRRLKRIYSDEIGQLKLDDSNIKTHVYLHAEMNILASMIDQEDKNKTFIAKLSQVASINFRIESLKYILKNLDQVIENKIKHNTESLDADSDSNASSQDSKNVSDHKQEIYRLFMKDYF</sequence>
<organism evidence="1 2">
    <name type="scientific">Glomus cerebriforme</name>
    <dbReference type="NCBI Taxonomy" id="658196"/>
    <lineage>
        <taxon>Eukaryota</taxon>
        <taxon>Fungi</taxon>
        <taxon>Fungi incertae sedis</taxon>
        <taxon>Mucoromycota</taxon>
        <taxon>Glomeromycotina</taxon>
        <taxon>Glomeromycetes</taxon>
        <taxon>Glomerales</taxon>
        <taxon>Glomeraceae</taxon>
        <taxon>Glomus</taxon>
    </lineage>
</organism>
<gene>
    <name evidence="1" type="ORF">C1645_817432</name>
</gene>
<reference evidence="1 2" key="1">
    <citation type="submission" date="2018-06" db="EMBL/GenBank/DDBJ databases">
        <title>Comparative genomics reveals the genomic features of Rhizophagus irregularis, R. cerebriforme, R. diaphanum and Gigaspora rosea, and their symbiotic lifestyle signature.</title>
        <authorList>
            <person name="Morin E."/>
            <person name="San Clemente H."/>
            <person name="Chen E.C.H."/>
            <person name="De La Providencia I."/>
            <person name="Hainaut M."/>
            <person name="Kuo A."/>
            <person name="Kohler A."/>
            <person name="Murat C."/>
            <person name="Tang N."/>
            <person name="Roy S."/>
            <person name="Loubradou J."/>
            <person name="Henrissat B."/>
            <person name="Grigoriev I.V."/>
            <person name="Corradi N."/>
            <person name="Roux C."/>
            <person name="Martin F.M."/>
        </authorList>
    </citation>
    <scope>NUCLEOTIDE SEQUENCE [LARGE SCALE GENOMIC DNA]</scope>
    <source>
        <strain evidence="1 2">DAOM 227022</strain>
    </source>
</reference>
<keyword evidence="2" id="KW-1185">Reference proteome</keyword>
<evidence type="ECO:0000313" key="1">
    <source>
        <dbReference type="EMBL" id="RIA94846.1"/>
    </source>
</evidence>
<dbReference type="OrthoDB" id="2362608at2759"/>
<comment type="caution">
    <text evidence="1">The sequence shown here is derived from an EMBL/GenBank/DDBJ whole genome shotgun (WGS) entry which is preliminary data.</text>
</comment>
<name>A0A397TD08_9GLOM</name>